<dbReference type="InterPro" id="IPR003441">
    <property type="entry name" value="NAC-dom"/>
</dbReference>
<accession>A0ABD2YTC4</accession>
<dbReference type="GO" id="GO:0003677">
    <property type="term" value="F:DNA binding"/>
    <property type="evidence" value="ECO:0007669"/>
    <property type="project" value="UniProtKB-KW"/>
</dbReference>
<dbReference type="PANTHER" id="PTHR31719:SF164">
    <property type="entry name" value="NAC DOMAIN-CONTAINING PROTEIN"/>
    <property type="match status" value="1"/>
</dbReference>
<keyword evidence="1" id="KW-0805">Transcription regulation</keyword>
<proteinExistence type="predicted"/>
<dbReference type="PANTHER" id="PTHR31719">
    <property type="entry name" value="NAC TRANSCRIPTION FACTOR 56"/>
    <property type="match status" value="1"/>
</dbReference>
<dbReference type="Gene3D" id="2.170.150.80">
    <property type="entry name" value="NAC domain"/>
    <property type="match status" value="1"/>
</dbReference>
<evidence type="ECO:0000313" key="7">
    <source>
        <dbReference type="Proteomes" id="UP001630127"/>
    </source>
</evidence>
<comment type="caution">
    <text evidence="6">The sequence shown here is derived from an EMBL/GenBank/DDBJ whole genome shotgun (WGS) entry which is preliminary data.</text>
</comment>
<evidence type="ECO:0000256" key="1">
    <source>
        <dbReference type="ARBA" id="ARBA00023015"/>
    </source>
</evidence>
<reference evidence="6 7" key="1">
    <citation type="submission" date="2024-11" db="EMBL/GenBank/DDBJ databases">
        <title>A near-complete genome assembly of Cinchona calisaya.</title>
        <authorList>
            <person name="Lian D.C."/>
            <person name="Zhao X.W."/>
            <person name="Wei L."/>
        </authorList>
    </citation>
    <scope>NUCLEOTIDE SEQUENCE [LARGE SCALE GENOMIC DNA]</scope>
    <source>
        <tissue evidence="6">Nenye</tissue>
    </source>
</reference>
<evidence type="ECO:0000259" key="5">
    <source>
        <dbReference type="PROSITE" id="PS51005"/>
    </source>
</evidence>
<keyword evidence="7" id="KW-1185">Reference proteome</keyword>
<name>A0ABD2YTC4_9GENT</name>
<keyword evidence="2" id="KW-0238">DNA-binding</keyword>
<dbReference type="AlphaFoldDB" id="A0ABD2YTC4"/>
<gene>
    <name evidence="6" type="ORF">ACH5RR_030015</name>
</gene>
<evidence type="ECO:0000313" key="6">
    <source>
        <dbReference type="EMBL" id="KAL3510614.1"/>
    </source>
</evidence>
<protein>
    <recommendedName>
        <fullName evidence="5">NAC domain-containing protein</fullName>
    </recommendedName>
</protein>
<dbReference type="EMBL" id="JBJUIK010000012">
    <property type="protein sequence ID" value="KAL3510614.1"/>
    <property type="molecule type" value="Genomic_DNA"/>
</dbReference>
<evidence type="ECO:0000256" key="3">
    <source>
        <dbReference type="ARBA" id="ARBA00023163"/>
    </source>
</evidence>
<dbReference type="PROSITE" id="PS51005">
    <property type="entry name" value="NAC"/>
    <property type="match status" value="1"/>
</dbReference>
<organism evidence="6 7">
    <name type="scientific">Cinchona calisaya</name>
    <dbReference type="NCBI Taxonomy" id="153742"/>
    <lineage>
        <taxon>Eukaryota</taxon>
        <taxon>Viridiplantae</taxon>
        <taxon>Streptophyta</taxon>
        <taxon>Embryophyta</taxon>
        <taxon>Tracheophyta</taxon>
        <taxon>Spermatophyta</taxon>
        <taxon>Magnoliopsida</taxon>
        <taxon>eudicotyledons</taxon>
        <taxon>Gunneridae</taxon>
        <taxon>Pentapetalae</taxon>
        <taxon>asterids</taxon>
        <taxon>lamiids</taxon>
        <taxon>Gentianales</taxon>
        <taxon>Rubiaceae</taxon>
        <taxon>Cinchonoideae</taxon>
        <taxon>Cinchoneae</taxon>
        <taxon>Cinchona</taxon>
    </lineage>
</organism>
<dbReference type="Pfam" id="PF02365">
    <property type="entry name" value="NAM"/>
    <property type="match status" value="1"/>
</dbReference>
<evidence type="ECO:0000256" key="2">
    <source>
        <dbReference type="ARBA" id="ARBA00023125"/>
    </source>
</evidence>
<dbReference type="Proteomes" id="UP001630127">
    <property type="component" value="Unassembled WGS sequence"/>
</dbReference>
<dbReference type="SUPFAM" id="SSF101941">
    <property type="entry name" value="NAC domain"/>
    <property type="match status" value="1"/>
</dbReference>
<keyword evidence="4" id="KW-0539">Nucleus</keyword>
<feature type="domain" description="NAC" evidence="5">
    <location>
        <begin position="6"/>
        <end position="158"/>
    </location>
</feature>
<evidence type="ECO:0000256" key="4">
    <source>
        <dbReference type="ARBA" id="ARBA00023242"/>
    </source>
</evidence>
<keyword evidence="3" id="KW-0804">Transcription</keyword>
<sequence length="225" mass="25418">MMVESTPIGFYFRPSGEELINLLSLKVTNQKLPHNTVVEKTLYGNDAEPWKVFNDDDNWQIFDESGRDNTKRILYVFTKLSRMSANKIARTAGFGTWEGQSKAKDVLNDGGDQVIGSMKMLNFVLNSGSEAIKNGWIMHEYSLREGSNDYVICRIIRDDKKWTRVKVPPIKRGLIAAVEEEKEGQESTRCPEIRTSPPELHTQGAFNSATVKALPLCCLPPELSY</sequence>
<dbReference type="InterPro" id="IPR036093">
    <property type="entry name" value="NAC_dom_sf"/>
</dbReference>